<name>A0A0C2ICR4_THEKT</name>
<dbReference type="EMBL" id="JWZT01004773">
    <property type="protein sequence ID" value="KII63118.1"/>
    <property type="molecule type" value="Genomic_DNA"/>
</dbReference>
<gene>
    <name evidence="1" type="ORF">RF11_01868</name>
</gene>
<proteinExistence type="predicted"/>
<dbReference type="AlphaFoldDB" id="A0A0C2ICR4"/>
<dbReference type="Proteomes" id="UP000031668">
    <property type="component" value="Unassembled WGS sequence"/>
</dbReference>
<reference evidence="1 2" key="1">
    <citation type="journal article" date="2014" name="Genome Biol. Evol.">
        <title>The genome of the myxosporean Thelohanellus kitauei shows adaptations to nutrient acquisition within its fish host.</title>
        <authorList>
            <person name="Yang Y."/>
            <person name="Xiong J."/>
            <person name="Zhou Z."/>
            <person name="Huo F."/>
            <person name="Miao W."/>
            <person name="Ran C."/>
            <person name="Liu Y."/>
            <person name="Zhang J."/>
            <person name="Feng J."/>
            <person name="Wang M."/>
            <person name="Wang M."/>
            <person name="Wang L."/>
            <person name="Yao B."/>
        </authorList>
    </citation>
    <scope>NUCLEOTIDE SEQUENCE [LARGE SCALE GENOMIC DNA]</scope>
    <source>
        <strain evidence="1">Wuqing</strain>
    </source>
</reference>
<accession>A0A0C2ICR4</accession>
<protein>
    <submittedName>
        <fullName evidence="1">Uncharacterized protein</fullName>
    </submittedName>
</protein>
<organism evidence="1 2">
    <name type="scientific">Thelohanellus kitauei</name>
    <name type="common">Myxosporean</name>
    <dbReference type="NCBI Taxonomy" id="669202"/>
    <lineage>
        <taxon>Eukaryota</taxon>
        <taxon>Metazoa</taxon>
        <taxon>Cnidaria</taxon>
        <taxon>Myxozoa</taxon>
        <taxon>Myxosporea</taxon>
        <taxon>Bivalvulida</taxon>
        <taxon>Platysporina</taxon>
        <taxon>Myxobolidae</taxon>
        <taxon>Thelohanellus</taxon>
    </lineage>
</organism>
<dbReference type="Gene3D" id="1.20.120.1650">
    <property type="match status" value="1"/>
</dbReference>
<sequence>MLIRLKLLEDIEFIVTKFFELSKVLVKRHIYMFKDTTFIVQLSKIWTGLLHKSRNKFQITNYVHLFYLSAIFSIDISRKLMAVCNGSDKFVVTQNMKDRLYIIYLSLIVFPVIRNKEKIWICDFLTELNVSFGKYLQKYSLKDHTIENQFLIIRYYIKSLVTLDIRNSWGEDEIITDFIERLPLYPAHSNLYY</sequence>
<comment type="caution">
    <text evidence="1">The sequence shown here is derived from an EMBL/GenBank/DDBJ whole genome shotgun (WGS) entry which is preliminary data.</text>
</comment>
<keyword evidence="2" id="KW-1185">Reference proteome</keyword>
<evidence type="ECO:0000313" key="1">
    <source>
        <dbReference type="EMBL" id="KII63118.1"/>
    </source>
</evidence>
<evidence type="ECO:0000313" key="2">
    <source>
        <dbReference type="Proteomes" id="UP000031668"/>
    </source>
</evidence>